<accession>A0A6L4WWD7</accession>
<feature type="domain" description="CoA-binding" evidence="1">
    <location>
        <begin position="18"/>
        <end position="112"/>
    </location>
</feature>
<evidence type="ECO:0000259" key="1">
    <source>
        <dbReference type="SMART" id="SM00881"/>
    </source>
</evidence>
<sequence length="142" mass="15815">MECEFPSVNSNNEEIIKIFKNTKTIAIAGLSPNEEKASNRVAKYLQNAGFKIVPIYPKEETILGEKVYRSLEEIPFKIDMVDIFRKPNAIAAVIDACIARGDIDTVWTQLGLVNNEAAQKASEAGMKVVQNKCTKIEHANLF</sequence>
<gene>
    <name evidence="3" type="ORF">GBG18_01110</name>
    <name evidence="2" type="ORF">GBG19_01400</name>
</gene>
<evidence type="ECO:0000313" key="2">
    <source>
        <dbReference type="EMBL" id="KAB7891048.1"/>
    </source>
</evidence>
<keyword evidence="4" id="KW-1185">Reference proteome</keyword>
<dbReference type="SMART" id="SM00881">
    <property type="entry name" value="CoA_binding"/>
    <property type="match status" value="1"/>
</dbReference>
<name>A0A6L4WWD7_9BACT</name>
<comment type="caution">
    <text evidence="2">The sequence shown here is derived from an EMBL/GenBank/DDBJ whole genome shotgun (WGS) entry which is preliminary data.</text>
</comment>
<evidence type="ECO:0000313" key="4">
    <source>
        <dbReference type="Proteomes" id="UP000461010"/>
    </source>
</evidence>
<dbReference type="InterPro" id="IPR003781">
    <property type="entry name" value="CoA-bd"/>
</dbReference>
<dbReference type="Proteomes" id="UP000472839">
    <property type="component" value="Unassembled WGS sequence"/>
</dbReference>
<dbReference type="InterPro" id="IPR036291">
    <property type="entry name" value="NAD(P)-bd_dom_sf"/>
</dbReference>
<dbReference type="Proteomes" id="UP000461010">
    <property type="component" value="Unassembled WGS sequence"/>
</dbReference>
<dbReference type="Gene3D" id="3.40.50.720">
    <property type="entry name" value="NAD(P)-binding Rossmann-like Domain"/>
    <property type="match status" value="1"/>
</dbReference>
<proteinExistence type="predicted"/>
<dbReference type="EMBL" id="WFKK01000002">
    <property type="protein sequence ID" value="KAB7891048.1"/>
    <property type="molecule type" value="Genomic_DNA"/>
</dbReference>
<protein>
    <submittedName>
        <fullName evidence="2">CoA-binding protein</fullName>
    </submittedName>
</protein>
<dbReference type="PANTHER" id="PTHR33303">
    <property type="entry name" value="CYTOPLASMIC PROTEIN-RELATED"/>
    <property type="match status" value="1"/>
</dbReference>
<dbReference type="PANTHER" id="PTHR33303:SF2">
    <property type="entry name" value="COA-BINDING DOMAIN-CONTAINING PROTEIN"/>
    <property type="match status" value="1"/>
</dbReference>
<dbReference type="RefSeq" id="WP_152187589.1">
    <property type="nucleotide sequence ID" value="NZ_WFKJ01000002.1"/>
</dbReference>
<reference evidence="4 5" key="1">
    <citation type="submission" date="2019-10" db="EMBL/GenBank/DDBJ databases">
        <title>Poseidonibacter ostreae sp. nov., isolated from the gut of the Ostrea denselamellosa.</title>
        <authorList>
            <person name="Choi A."/>
        </authorList>
    </citation>
    <scope>NUCLEOTIDE SEQUENCE [LARGE SCALE GENOMIC DNA]</scope>
    <source>
        <strain evidence="2 5">SJOD-M-33</strain>
        <strain evidence="3 4">SJOD-M-5</strain>
    </source>
</reference>
<dbReference type="EMBL" id="WFKJ01000002">
    <property type="protein sequence ID" value="KAB7892772.1"/>
    <property type="molecule type" value="Genomic_DNA"/>
</dbReference>
<organism evidence="2 5">
    <name type="scientific">Poseidonibacter ostreae</name>
    <dbReference type="NCBI Taxonomy" id="2654171"/>
    <lineage>
        <taxon>Bacteria</taxon>
        <taxon>Pseudomonadati</taxon>
        <taxon>Campylobacterota</taxon>
        <taxon>Epsilonproteobacteria</taxon>
        <taxon>Campylobacterales</taxon>
        <taxon>Arcobacteraceae</taxon>
        <taxon>Poseidonibacter</taxon>
    </lineage>
</organism>
<evidence type="ECO:0000313" key="5">
    <source>
        <dbReference type="Proteomes" id="UP000472839"/>
    </source>
</evidence>
<dbReference type="Pfam" id="PF13380">
    <property type="entry name" value="CoA_binding_2"/>
    <property type="match status" value="1"/>
</dbReference>
<dbReference type="AlphaFoldDB" id="A0A6L4WWD7"/>
<evidence type="ECO:0000313" key="3">
    <source>
        <dbReference type="EMBL" id="KAB7892772.1"/>
    </source>
</evidence>
<dbReference type="SUPFAM" id="SSF51735">
    <property type="entry name" value="NAD(P)-binding Rossmann-fold domains"/>
    <property type="match status" value="1"/>
</dbReference>